<organism evidence="1 2">
    <name type="scientific">Stenotrophomonas oahuensis</name>
    <dbReference type="NCBI Taxonomy" id="3003271"/>
    <lineage>
        <taxon>Bacteria</taxon>
        <taxon>Pseudomonadati</taxon>
        <taxon>Pseudomonadota</taxon>
        <taxon>Gammaproteobacteria</taxon>
        <taxon>Lysobacterales</taxon>
        <taxon>Lysobacteraceae</taxon>
        <taxon>Stenotrophomonas</taxon>
    </lineage>
</organism>
<evidence type="ECO:0000313" key="2">
    <source>
        <dbReference type="Proteomes" id="UP001302072"/>
    </source>
</evidence>
<sequence>MSVQQSALLVRALIDLLGPDATLRQALALLVIAQSGEAGTDQTALATKTDGSPAAISRYLKWLGPIGLGLIETFLDPADGRLRLSRLTKAGRAAIAKLTGV</sequence>
<dbReference type="SUPFAM" id="SSF46785">
    <property type="entry name" value="Winged helix' DNA-binding domain"/>
    <property type="match status" value="1"/>
</dbReference>
<protein>
    <recommendedName>
        <fullName evidence="3">HTH marR-type domain-containing protein</fullName>
    </recommendedName>
</protein>
<dbReference type="Gene3D" id="1.10.10.10">
    <property type="entry name" value="Winged helix-like DNA-binding domain superfamily/Winged helix DNA-binding domain"/>
    <property type="match status" value="1"/>
</dbReference>
<dbReference type="Proteomes" id="UP001302072">
    <property type="component" value="Chromosome"/>
</dbReference>
<keyword evidence="2" id="KW-1185">Reference proteome</keyword>
<evidence type="ECO:0008006" key="3">
    <source>
        <dbReference type="Google" id="ProtNLM"/>
    </source>
</evidence>
<dbReference type="RefSeq" id="WP_311191607.1">
    <property type="nucleotide sequence ID" value="NZ_CP115541.1"/>
</dbReference>
<name>A0ABY9YNC9_9GAMM</name>
<dbReference type="InterPro" id="IPR036390">
    <property type="entry name" value="WH_DNA-bd_sf"/>
</dbReference>
<gene>
    <name evidence="1" type="ORF">PDM29_19125</name>
</gene>
<dbReference type="InterPro" id="IPR036388">
    <property type="entry name" value="WH-like_DNA-bd_sf"/>
</dbReference>
<proteinExistence type="predicted"/>
<evidence type="ECO:0000313" key="1">
    <source>
        <dbReference type="EMBL" id="WNH52408.1"/>
    </source>
</evidence>
<dbReference type="EMBL" id="CP115541">
    <property type="protein sequence ID" value="WNH52408.1"/>
    <property type="molecule type" value="Genomic_DNA"/>
</dbReference>
<reference evidence="1 2" key="1">
    <citation type="submission" date="2022-12" db="EMBL/GenBank/DDBJ databases">
        <title>Two new species, Stenotrophomonas aracearum and Stenotrophomonas oahuensis, isolated from Anthurium (Araceae family) in Hawaii.</title>
        <authorList>
            <person name="Chunag S.C."/>
            <person name="Dobhal S."/>
            <person name="Alvarez A."/>
            <person name="Arif M."/>
        </authorList>
    </citation>
    <scope>NUCLEOTIDE SEQUENCE [LARGE SCALE GENOMIC DNA]</scope>
    <source>
        <strain evidence="1 2">A5586</strain>
    </source>
</reference>
<accession>A0ABY9YNC9</accession>